<dbReference type="GO" id="GO:0008235">
    <property type="term" value="F:metalloexopeptidase activity"/>
    <property type="evidence" value="ECO:0007669"/>
    <property type="project" value="InterPro"/>
</dbReference>
<keyword evidence="1" id="KW-0732">Signal</keyword>
<comment type="caution">
    <text evidence="3">The sequence shown here is derived from an EMBL/GenBank/DDBJ whole genome shotgun (WGS) entry which is preliminary data.</text>
</comment>
<accession>A0A9D1EFV0</accession>
<reference evidence="3" key="2">
    <citation type="journal article" date="2021" name="PeerJ">
        <title>Extensive microbial diversity within the chicken gut microbiome revealed by metagenomics and culture.</title>
        <authorList>
            <person name="Gilroy R."/>
            <person name="Ravi A."/>
            <person name="Getino M."/>
            <person name="Pursley I."/>
            <person name="Horton D.L."/>
            <person name="Alikhan N.F."/>
            <person name="Baker D."/>
            <person name="Gharbi K."/>
            <person name="Hall N."/>
            <person name="Watson M."/>
            <person name="Adriaenssens E.M."/>
            <person name="Foster-Nyarko E."/>
            <person name="Jarju S."/>
            <person name="Secka A."/>
            <person name="Antonio M."/>
            <person name="Oren A."/>
            <person name="Chaudhuri R.R."/>
            <person name="La Ragione R."/>
            <person name="Hildebrand F."/>
            <person name="Pallen M.J."/>
        </authorList>
    </citation>
    <scope>NUCLEOTIDE SEQUENCE</scope>
    <source>
        <strain evidence="3">ChiW13-3771</strain>
    </source>
</reference>
<dbReference type="InterPro" id="IPR045175">
    <property type="entry name" value="M28_fam"/>
</dbReference>
<dbReference type="PANTHER" id="PTHR12147:SF26">
    <property type="entry name" value="PEPTIDASE M28 DOMAIN-CONTAINING PROTEIN"/>
    <property type="match status" value="1"/>
</dbReference>
<protein>
    <submittedName>
        <fullName evidence="3">M28 family peptidase</fullName>
    </submittedName>
</protein>
<sequence>MQRKKLYRFMQRMAAVWILLSILPVNAGKNETAASDAMYQNLSYIQEQFSDRQVGTQANRAAAQWLVQELESVGYSVKEESFEQNGYTFYNYFVMKPGQSKKTLYVGAHYDSINTYGIDDNGSGLCVVLELAKRFYSISTPYTIQFCFFDGEESFKTKLGYAGSCNFCNTHIERKKDAVAYINIDSIAAGDELFVYGGAWENGGLTRTGMYQWARRVAFQNGIELKCLPEEVANPNASEAVTGFRSPARETGSDHHYFNSVWKIPYIYIEANRWCEEDGSGGNEKTNQTCHYQTSEKQLEKTGGQIMHTEWDDLDKIETLFPGRTKQHMKDVYTIVAELLKNEKQGGRADCIFNMEVPKWSI</sequence>
<dbReference type="GO" id="GO:0006508">
    <property type="term" value="P:proteolysis"/>
    <property type="evidence" value="ECO:0007669"/>
    <property type="project" value="InterPro"/>
</dbReference>
<evidence type="ECO:0000313" key="4">
    <source>
        <dbReference type="Proteomes" id="UP000824201"/>
    </source>
</evidence>
<dbReference type="Pfam" id="PF04389">
    <property type="entry name" value="Peptidase_M28"/>
    <property type="match status" value="1"/>
</dbReference>
<proteinExistence type="predicted"/>
<dbReference type="EMBL" id="DVHN01000122">
    <property type="protein sequence ID" value="HIR89133.1"/>
    <property type="molecule type" value="Genomic_DNA"/>
</dbReference>
<dbReference type="InterPro" id="IPR007484">
    <property type="entry name" value="Peptidase_M28"/>
</dbReference>
<dbReference type="Gene3D" id="3.40.630.10">
    <property type="entry name" value="Zn peptidases"/>
    <property type="match status" value="1"/>
</dbReference>
<dbReference type="SUPFAM" id="SSF53187">
    <property type="entry name" value="Zn-dependent exopeptidases"/>
    <property type="match status" value="1"/>
</dbReference>
<feature type="domain" description="Peptidase M28" evidence="2">
    <location>
        <begin position="95"/>
        <end position="323"/>
    </location>
</feature>
<feature type="signal peptide" evidence="1">
    <location>
        <begin position="1"/>
        <end position="27"/>
    </location>
</feature>
<name>A0A9D1EFV0_9FIRM</name>
<gene>
    <name evidence="3" type="ORF">IAC96_09305</name>
</gene>
<feature type="chain" id="PRO_5039151638" evidence="1">
    <location>
        <begin position="28"/>
        <end position="362"/>
    </location>
</feature>
<dbReference type="PANTHER" id="PTHR12147">
    <property type="entry name" value="METALLOPEPTIDASE M28 FAMILY MEMBER"/>
    <property type="match status" value="1"/>
</dbReference>
<evidence type="ECO:0000256" key="1">
    <source>
        <dbReference type="SAM" id="SignalP"/>
    </source>
</evidence>
<dbReference type="Proteomes" id="UP000824201">
    <property type="component" value="Unassembled WGS sequence"/>
</dbReference>
<evidence type="ECO:0000313" key="3">
    <source>
        <dbReference type="EMBL" id="HIR89133.1"/>
    </source>
</evidence>
<reference evidence="3" key="1">
    <citation type="submission" date="2020-10" db="EMBL/GenBank/DDBJ databases">
        <authorList>
            <person name="Gilroy R."/>
        </authorList>
    </citation>
    <scope>NUCLEOTIDE SEQUENCE</scope>
    <source>
        <strain evidence="3">ChiW13-3771</strain>
    </source>
</reference>
<evidence type="ECO:0000259" key="2">
    <source>
        <dbReference type="Pfam" id="PF04389"/>
    </source>
</evidence>
<organism evidence="3 4">
    <name type="scientific">Candidatus Fimimorpha faecalis</name>
    <dbReference type="NCBI Taxonomy" id="2840824"/>
    <lineage>
        <taxon>Bacteria</taxon>
        <taxon>Bacillati</taxon>
        <taxon>Bacillota</taxon>
        <taxon>Clostridia</taxon>
        <taxon>Eubacteriales</taxon>
        <taxon>Candidatus Fimimorpha</taxon>
    </lineage>
</organism>
<dbReference type="AlphaFoldDB" id="A0A9D1EFV0"/>